<dbReference type="Pfam" id="PF00795">
    <property type="entry name" value="CN_hydrolase"/>
    <property type="match status" value="1"/>
</dbReference>
<name>A0A498Q5T0_9MYCO</name>
<dbReference type="PANTHER" id="PTHR23090">
    <property type="entry name" value="NH 3 /GLUTAMINE-DEPENDENT NAD + SYNTHETASE"/>
    <property type="match status" value="1"/>
</dbReference>
<dbReference type="PROSITE" id="PS50263">
    <property type="entry name" value="CN_HYDROLASE"/>
    <property type="match status" value="1"/>
</dbReference>
<feature type="active site" description="For glutaminase activity" evidence="7">
    <location>
        <position position="121"/>
    </location>
</feature>
<protein>
    <recommendedName>
        <fullName evidence="7 8">Glutamine-dependent NAD(+) synthetase</fullName>
        <ecNumber evidence="7 8">6.3.5.1</ecNumber>
    </recommendedName>
    <alternativeName>
        <fullName evidence="7 8">NAD(+) synthase [glutamine-hydrolyzing]</fullName>
    </alternativeName>
</protein>
<feature type="binding site" evidence="7">
    <location>
        <begin position="490"/>
        <end position="493"/>
    </location>
    <ligand>
        <name>deamido-NAD(+)</name>
        <dbReference type="ChEBI" id="CHEBI:58437"/>
        <note>ligand shared between two neighboring subunits</note>
    </ligand>
</feature>
<dbReference type="OrthoDB" id="9760188at2"/>
<accession>A0A498Q5T0</accession>
<dbReference type="InterPro" id="IPR014729">
    <property type="entry name" value="Rossmann-like_a/b/a_fold"/>
</dbReference>
<dbReference type="CDD" id="cd00553">
    <property type="entry name" value="NAD_synthase"/>
    <property type="match status" value="1"/>
</dbReference>
<feature type="active site" description="Nucleophile; for glutaminase activity" evidence="7">
    <location>
        <position position="176"/>
    </location>
</feature>
<dbReference type="Gene3D" id="1.10.10.1140">
    <property type="entry name" value="Glutamine-dependent NAD+ synthetase, C-terminal domain"/>
    <property type="match status" value="1"/>
</dbReference>
<dbReference type="EC" id="6.3.5.1" evidence="7 8"/>
<evidence type="ECO:0000313" key="11">
    <source>
        <dbReference type="EMBL" id="VBA41548.1"/>
    </source>
</evidence>
<dbReference type="InterPro" id="IPR003010">
    <property type="entry name" value="C-N_Hydrolase"/>
</dbReference>
<evidence type="ECO:0000256" key="8">
    <source>
        <dbReference type="PIRNR" id="PIRNR006630"/>
    </source>
</evidence>
<dbReference type="RefSeq" id="WP_099193644.1">
    <property type="nucleotide sequence ID" value="NZ_UPHQ01000189.1"/>
</dbReference>
<reference evidence="11 12" key="1">
    <citation type="submission" date="2018-09" db="EMBL/GenBank/DDBJ databases">
        <authorList>
            <person name="Tagini F."/>
        </authorList>
    </citation>
    <scope>NUCLEOTIDE SEQUENCE [LARGE SCALE GENOMIC DNA]</scope>
    <source>
        <strain evidence="11 12">MK13</strain>
    </source>
</reference>
<dbReference type="Pfam" id="PF02540">
    <property type="entry name" value="NAD_synthase"/>
    <property type="match status" value="1"/>
</dbReference>
<dbReference type="Proteomes" id="UP000267289">
    <property type="component" value="Unassembled WGS sequence"/>
</dbReference>
<sequence length="680" mass="74893">MSFYSAYRHGFVRVAACTHHTTIGDPAANAASVLGLARQCHDDGVALAVFSELTLSGYSIEDILLQDALLDAVEDALLDVVAQSADLLPVLVVGAPLRYRHRIYNTAVVIHCGTVLGVVPKSYLPTYREFYESRQVAAGDDERGSLRIGGSDVPFGPDLLFAALDLPGFVLHVEICEDMFVPVPPSAEAALAGATVLANLSGSPITIGRAEDRCLLARSASARCLAAYVYAAAGEGESTTDLAWDGQTMIWENGVLLAQSERFPKGERRSVADVDTELLRSERLRMGTFDDNRRHHRAAVESFRRIEFRVDPPTGDIGLRRIVERFPFVPADPQRLQQDCYEAYNIQVSGLEQRLRALNYPKVVIGVSGGLDSTHALIVAARAMDREGRSRSDILAFTLPGFATGDRTKSNAVKLARALGATFEEIDIRDTAALMLNEMGHPFARGEKVYDVTFENVQAGLRTDYLFRIANQRGGIVLGTGDLSELGLGWSTYGVGDQMSHYNVNAGVPKTLIQHLIRWVISSGEFDEQVCEVLQSVLDTEITPELVPSGEEEELQSSEAKVGPFALQDFSLFQVLRFGFRPSKIAFLAWHAWSDSERGTWPPGFPHGKRPSYTLSEIRHWLQVFVERFYSFSQFKRSALPNGPKVSHGGALSPRGDWRAPSDMPARTWLDQIEQEVPHD</sequence>
<evidence type="ECO:0000313" key="12">
    <source>
        <dbReference type="Proteomes" id="UP000267289"/>
    </source>
</evidence>
<keyword evidence="4 7" id="KW-0547">Nucleotide-binding</keyword>
<evidence type="ECO:0000256" key="7">
    <source>
        <dbReference type="HAMAP-Rule" id="MF_02090"/>
    </source>
</evidence>
<dbReference type="UniPathway" id="UPA00253">
    <property type="reaction ID" value="UER00334"/>
</dbReference>
<dbReference type="NCBIfam" id="NF002730">
    <property type="entry name" value="PRK02628.1"/>
    <property type="match status" value="1"/>
</dbReference>
<dbReference type="InterPro" id="IPR014445">
    <property type="entry name" value="Gln-dep_NAD_synthase"/>
</dbReference>
<evidence type="ECO:0000259" key="10">
    <source>
        <dbReference type="PROSITE" id="PS50263"/>
    </source>
</evidence>
<evidence type="ECO:0000256" key="4">
    <source>
        <dbReference type="ARBA" id="ARBA00022741"/>
    </source>
</evidence>
<dbReference type="GO" id="GO:0004359">
    <property type="term" value="F:glutaminase activity"/>
    <property type="evidence" value="ECO:0007669"/>
    <property type="project" value="InterPro"/>
</dbReference>
<feature type="binding site" evidence="7">
    <location>
        <begin position="366"/>
        <end position="373"/>
    </location>
    <ligand>
        <name>ATP</name>
        <dbReference type="ChEBI" id="CHEBI:30616"/>
    </ligand>
</feature>
<dbReference type="GO" id="GO:0005737">
    <property type="term" value="C:cytoplasm"/>
    <property type="evidence" value="ECO:0007669"/>
    <property type="project" value="InterPro"/>
</dbReference>
<feature type="binding site" evidence="7">
    <location>
        <position position="209"/>
    </location>
    <ligand>
        <name>L-glutamine</name>
        <dbReference type="ChEBI" id="CHEBI:58359"/>
    </ligand>
</feature>
<dbReference type="InterPro" id="IPR003694">
    <property type="entry name" value="NAD_synthase"/>
</dbReference>
<dbReference type="HAMAP" id="MF_02090">
    <property type="entry name" value="NadE_glutamine_dep"/>
    <property type="match status" value="1"/>
</dbReference>
<dbReference type="InterPro" id="IPR041856">
    <property type="entry name" value="NAD+_synth_C"/>
</dbReference>
<proteinExistence type="inferred from homology"/>
<feature type="binding site" evidence="7">
    <location>
        <position position="127"/>
    </location>
    <ligand>
        <name>L-glutamine</name>
        <dbReference type="ChEBI" id="CHEBI:58359"/>
    </ligand>
</feature>
<feature type="binding site" evidence="7">
    <location>
        <position position="636"/>
    </location>
    <ligand>
        <name>deamido-NAD(+)</name>
        <dbReference type="ChEBI" id="CHEBI:58437"/>
        <note>ligand shared between two neighboring subunits</note>
    </ligand>
</feature>
<feature type="binding site" evidence="7">
    <location>
        <position position="456"/>
    </location>
    <ligand>
        <name>deamido-NAD(+)</name>
        <dbReference type="ChEBI" id="CHEBI:58437"/>
        <note>ligand shared between two neighboring subunits</note>
    </ligand>
</feature>
<organism evidence="11 12">
    <name type="scientific">Mycobacterium innocens</name>
    <dbReference type="NCBI Taxonomy" id="2341083"/>
    <lineage>
        <taxon>Bacteria</taxon>
        <taxon>Bacillati</taxon>
        <taxon>Actinomycetota</taxon>
        <taxon>Actinomycetes</taxon>
        <taxon>Mycobacteriales</taxon>
        <taxon>Mycobacteriaceae</taxon>
        <taxon>Mycobacterium</taxon>
    </lineage>
</organism>
<keyword evidence="3 7" id="KW-0436">Ligase</keyword>
<comment type="function">
    <text evidence="7">Catalyzes the ATP-dependent amidation of deamido-NAD to form NAD. Uses L-glutamine as a nitrogen source.</text>
</comment>
<gene>
    <name evidence="7 11" type="primary">nadE</name>
    <name evidence="11" type="ORF">LAUMK13_03597</name>
</gene>
<feature type="domain" description="CN hydrolase" evidence="10">
    <location>
        <begin position="12"/>
        <end position="276"/>
    </location>
</feature>
<evidence type="ECO:0000256" key="3">
    <source>
        <dbReference type="ARBA" id="ARBA00022598"/>
    </source>
</evidence>
<dbReference type="EMBL" id="UPHQ01000189">
    <property type="protein sequence ID" value="VBA41548.1"/>
    <property type="molecule type" value="Genomic_DNA"/>
</dbReference>
<comment type="pathway">
    <text evidence="1 7 8">Cofactor biosynthesis; NAD(+) biosynthesis; NAD(+) from deamido-NAD(+) (L-Gln route): step 1/1.</text>
</comment>
<dbReference type="SUPFAM" id="SSF52402">
    <property type="entry name" value="Adenine nucleotide alpha hydrolases-like"/>
    <property type="match status" value="1"/>
</dbReference>
<feature type="region of interest" description="Disordered" evidence="9">
    <location>
        <begin position="640"/>
        <end position="663"/>
    </location>
</feature>
<dbReference type="CDD" id="cd07570">
    <property type="entry name" value="GAT_Gln-NAD-synth"/>
    <property type="match status" value="1"/>
</dbReference>
<dbReference type="InterPro" id="IPR022310">
    <property type="entry name" value="NAD/GMP_synthase"/>
</dbReference>
<dbReference type="GO" id="GO:0008795">
    <property type="term" value="F:NAD+ synthase activity"/>
    <property type="evidence" value="ECO:0007669"/>
    <property type="project" value="UniProtKB-UniRule"/>
</dbReference>
<keyword evidence="12" id="KW-1185">Reference proteome</keyword>
<dbReference type="FunFam" id="3.60.110.10:FF:000020">
    <property type="entry name" value="Glutamine-dependent NAD(+) synthetase"/>
    <property type="match status" value="1"/>
</dbReference>
<comment type="catalytic activity">
    <reaction evidence="7 8">
        <text>deamido-NAD(+) + L-glutamine + ATP + H2O = L-glutamate + AMP + diphosphate + NAD(+) + H(+)</text>
        <dbReference type="Rhea" id="RHEA:24384"/>
        <dbReference type="ChEBI" id="CHEBI:15377"/>
        <dbReference type="ChEBI" id="CHEBI:15378"/>
        <dbReference type="ChEBI" id="CHEBI:29985"/>
        <dbReference type="ChEBI" id="CHEBI:30616"/>
        <dbReference type="ChEBI" id="CHEBI:33019"/>
        <dbReference type="ChEBI" id="CHEBI:57540"/>
        <dbReference type="ChEBI" id="CHEBI:58359"/>
        <dbReference type="ChEBI" id="CHEBI:58437"/>
        <dbReference type="ChEBI" id="CHEBI:456215"/>
        <dbReference type="EC" id="6.3.5.1"/>
    </reaction>
</comment>
<dbReference type="InterPro" id="IPR036526">
    <property type="entry name" value="C-N_Hydrolase_sf"/>
</dbReference>
<evidence type="ECO:0000256" key="5">
    <source>
        <dbReference type="ARBA" id="ARBA00022840"/>
    </source>
</evidence>
<evidence type="ECO:0000256" key="6">
    <source>
        <dbReference type="ARBA" id="ARBA00023027"/>
    </source>
</evidence>
<dbReference type="GO" id="GO:0003952">
    <property type="term" value="F:NAD+ synthase (glutamine-hydrolyzing) activity"/>
    <property type="evidence" value="ECO:0007669"/>
    <property type="project" value="UniProtKB-UniRule"/>
</dbReference>
<comment type="similarity">
    <text evidence="2 7 8">In the C-terminal section; belongs to the NAD synthetase family.</text>
</comment>
<dbReference type="GO" id="GO:0009435">
    <property type="term" value="P:NAD+ biosynthetic process"/>
    <property type="evidence" value="ECO:0007669"/>
    <property type="project" value="UniProtKB-UniRule"/>
</dbReference>
<evidence type="ECO:0000256" key="2">
    <source>
        <dbReference type="ARBA" id="ARBA00007145"/>
    </source>
</evidence>
<feature type="binding site" evidence="7">
    <location>
        <position position="203"/>
    </location>
    <ligand>
        <name>L-glutamine</name>
        <dbReference type="ChEBI" id="CHEBI:58359"/>
    </ligand>
</feature>
<dbReference type="FunFam" id="3.40.50.620:FF:000155">
    <property type="entry name" value="Glutamine-dependent NAD(+) synthetase"/>
    <property type="match status" value="1"/>
</dbReference>
<feature type="binding site" evidence="7">
    <location>
        <position position="480"/>
    </location>
    <ligand>
        <name>ATP</name>
        <dbReference type="ChEBI" id="CHEBI:30616"/>
    </ligand>
</feature>
<keyword evidence="6 7" id="KW-0520">NAD</keyword>
<dbReference type="Gene3D" id="3.40.50.620">
    <property type="entry name" value="HUPs"/>
    <property type="match status" value="1"/>
</dbReference>
<feature type="binding site" evidence="7">
    <location>
        <position position="485"/>
    </location>
    <ligand>
        <name>deamido-NAD(+)</name>
        <dbReference type="ChEBI" id="CHEBI:58437"/>
        <note>ligand shared between two neighboring subunits</note>
    </ligand>
</feature>
<keyword evidence="5 7" id="KW-0067">ATP-binding</keyword>
<dbReference type="SUPFAM" id="SSF56317">
    <property type="entry name" value="Carbon-nitrogen hydrolase"/>
    <property type="match status" value="1"/>
</dbReference>
<evidence type="ECO:0000256" key="9">
    <source>
        <dbReference type="SAM" id="MobiDB-lite"/>
    </source>
</evidence>
<evidence type="ECO:0000256" key="1">
    <source>
        <dbReference type="ARBA" id="ARBA00005188"/>
    </source>
</evidence>
<dbReference type="PANTHER" id="PTHR23090:SF9">
    <property type="entry name" value="GLUTAMINE-DEPENDENT NAD(+) SYNTHETASE"/>
    <property type="match status" value="1"/>
</dbReference>
<feature type="active site" description="Proton acceptor; for glutaminase activity" evidence="7">
    <location>
        <position position="52"/>
    </location>
</feature>
<dbReference type="Gene3D" id="3.60.110.10">
    <property type="entry name" value="Carbon-nitrogen hydrolase"/>
    <property type="match status" value="1"/>
</dbReference>
<dbReference type="PIRSF" id="PIRSF006630">
    <property type="entry name" value="NADS_GAT"/>
    <property type="match status" value="1"/>
</dbReference>
<dbReference type="GO" id="GO:0005524">
    <property type="term" value="F:ATP binding"/>
    <property type="evidence" value="ECO:0007669"/>
    <property type="project" value="UniProtKB-UniRule"/>
</dbReference>
<dbReference type="AlphaFoldDB" id="A0A498Q5T0"/>
<dbReference type="FunFam" id="1.10.10.1140:FF:000001">
    <property type="entry name" value="Glutamine-dependent NAD(+) synthetase"/>
    <property type="match status" value="1"/>
</dbReference>